<comment type="caution">
    <text evidence="1">The sequence shown here is derived from an EMBL/GenBank/DDBJ whole genome shotgun (WGS) entry which is preliminary data.</text>
</comment>
<dbReference type="EMBL" id="JAHRIP010029175">
    <property type="protein sequence ID" value="MEQ2291532.1"/>
    <property type="molecule type" value="Genomic_DNA"/>
</dbReference>
<sequence>MHFSDLHFHVRGTLRELVRSTFDWIDHTQEKTKQTVPASSEVPFLKLQAWTREKSSVAFKSQGNVVFENVVVPK</sequence>
<dbReference type="Proteomes" id="UP001469553">
    <property type="component" value="Unassembled WGS sequence"/>
</dbReference>
<evidence type="ECO:0000313" key="2">
    <source>
        <dbReference type="Proteomes" id="UP001469553"/>
    </source>
</evidence>
<evidence type="ECO:0000313" key="1">
    <source>
        <dbReference type="EMBL" id="MEQ2291532.1"/>
    </source>
</evidence>
<gene>
    <name evidence="1" type="ORF">AMECASPLE_014259</name>
</gene>
<protein>
    <submittedName>
        <fullName evidence="1">Uncharacterized protein</fullName>
    </submittedName>
</protein>
<organism evidence="1 2">
    <name type="scientific">Ameca splendens</name>
    <dbReference type="NCBI Taxonomy" id="208324"/>
    <lineage>
        <taxon>Eukaryota</taxon>
        <taxon>Metazoa</taxon>
        <taxon>Chordata</taxon>
        <taxon>Craniata</taxon>
        <taxon>Vertebrata</taxon>
        <taxon>Euteleostomi</taxon>
        <taxon>Actinopterygii</taxon>
        <taxon>Neopterygii</taxon>
        <taxon>Teleostei</taxon>
        <taxon>Neoteleostei</taxon>
        <taxon>Acanthomorphata</taxon>
        <taxon>Ovalentaria</taxon>
        <taxon>Atherinomorphae</taxon>
        <taxon>Cyprinodontiformes</taxon>
        <taxon>Goodeidae</taxon>
        <taxon>Ameca</taxon>
    </lineage>
</organism>
<reference evidence="1 2" key="1">
    <citation type="submission" date="2021-06" db="EMBL/GenBank/DDBJ databases">
        <authorList>
            <person name="Palmer J.M."/>
        </authorList>
    </citation>
    <scope>NUCLEOTIDE SEQUENCE [LARGE SCALE GENOMIC DNA]</scope>
    <source>
        <strain evidence="1 2">AS_MEX2019</strain>
        <tissue evidence="1">Muscle</tissue>
    </source>
</reference>
<keyword evidence="2" id="KW-1185">Reference proteome</keyword>
<proteinExistence type="predicted"/>
<name>A0ABV0YCS5_9TELE</name>
<accession>A0ABV0YCS5</accession>